<gene>
    <name evidence="2" type="ORF">AVDCRST_MAG56-4316</name>
</gene>
<sequence length="284" mass="32076">MTGSLLLTACNQEQGAPQPDEQSSRQMEEFVVRWHTRTEDMNAIMATHKQYKAFTAAQLDEFDRVNARYQVEQLGNDKQLWELLARANKHTNKLSVERYQKGYNQLEGRQLDNLLKEVHSLPVYGQIKSLVVLNEQQLQSPANARPTAGSCLFPEIRSTCGSPYVMTFEGQGAVPANYLSTTNNRCANWAGAVRVTGQSDCDYFLDFRSLDIPYGGNPENYWLRFYCFTADAYDIVSGGIGKDDSLEPPDKVSRRFCFPGYRTDQKGGIQVIGSNVRLNRGIFN</sequence>
<accession>A0A6J4JUN8</accession>
<protein>
    <submittedName>
        <fullName evidence="2">Uncharacterized protein</fullName>
    </submittedName>
</protein>
<proteinExistence type="predicted"/>
<feature type="region of interest" description="Disordered" evidence="1">
    <location>
        <begin position="1"/>
        <end position="26"/>
    </location>
</feature>
<feature type="compositionally biased region" description="Polar residues" evidence="1">
    <location>
        <begin position="1"/>
        <end position="21"/>
    </location>
</feature>
<reference evidence="2" key="1">
    <citation type="submission" date="2020-02" db="EMBL/GenBank/DDBJ databases">
        <authorList>
            <person name="Meier V. D."/>
        </authorList>
    </citation>
    <scope>NUCLEOTIDE SEQUENCE</scope>
    <source>
        <strain evidence="2">AVDCRST_MAG56</strain>
    </source>
</reference>
<evidence type="ECO:0000256" key="1">
    <source>
        <dbReference type="SAM" id="MobiDB-lite"/>
    </source>
</evidence>
<evidence type="ECO:0000313" key="2">
    <source>
        <dbReference type="EMBL" id="CAA9288022.1"/>
    </source>
</evidence>
<name>A0A6J4JUN8_9SPHI</name>
<dbReference type="EMBL" id="CADCTQ010000362">
    <property type="protein sequence ID" value="CAA9288022.1"/>
    <property type="molecule type" value="Genomic_DNA"/>
</dbReference>
<organism evidence="2">
    <name type="scientific">uncultured Cytophagales bacterium</name>
    <dbReference type="NCBI Taxonomy" id="158755"/>
    <lineage>
        <taxon>Bacteria</taxon>
        <taxon>Pseudomonadati</taxon>
        <taxon>Bacteroidota</taxon>
        <taxon>Sphingobacteriia</taxon>
        <taxon>Sphingobacteriales</taxon>
        <taxon>environmental samples</taxon>
    </lineage>
</organism>
<dbReference type="AlphaFoldDB" id="A0A6J4JUN8"/>